<dbReference type="SMART" id="SM00248">
    <property type="entry name" value="ANK"/>
    <property type="match status" value="4"/>
</dbReference>
<evidence type="ECO:0000313" key="6">
    <source>
        <dbReference type="EMBL" id="KXZ52354.1"/>
    </source>
</evidence>
<dbReference type="PANTHER" id="PTHR24173:SF74">
    <property type="entry name" value="ANKYRIN REPEAT DOMAIN-CONTAINING PROTEIN 16"/>
    <property type="match status" value="1"/>
</dbReference>
<dbReference type="Gene3D" id="3.30.40.10">
    <property type="entry name" value="Zinc/RING finger domain, C3HC4 (zinc finger)"/>
    <property type="match status" value="1"/>
</dbReference>
<dbReference type="CDD" id="cd16655">
    <property type="entry name" value="RING-Ubox_WDSUB1-like"/>
    <property type="match status" value="1"/>
</dbReference>
<reference evidence="7" key="1">
    <citation type="journal article" date="2016" name="Nat. Commun.">
        <title>The Gonium pectorale genome demonstrates co-option of cell cycle regulation during the evolution of multicellularity.</title>
        <authorList>
            <person name="Hanschen E.R."/>
            <person name="Marriage T.N."/>
            <person name="Ferris P.J."/>
            <person name="Hamaji T."/>
            <person name="Toyoda A."/>
            <person name="Fujiyama A."/>
            <person name="Neme R."/>
            <person name="Noguchi H."/>
            <person name="Minakuchi Y."/>
            <person name="Suzuki M."/>
            <person name="Kawai-Toyooka H."/>
            <person name="Smith D.R."/>
            <person name="Sparks H."/>
            <person name="Anderson J."/>
            <person name="Bakaric R."/>
            <person name="Luria V."/>
            <person name="Karger A."/>
            <person name="Kirschner M.W."/>
            <person name="Durand P.M."/>
            <person name="Michod R.E."/>
            <person name="Nozaki H."/>
            <person name="Olson B.J."/>
        </authorList>
    </citation>
    <scope>NUCLEOTIDE SEQUENCE [LARGE SCALE GENOMIC DNA]</scope>
    <source>
        <strain evidence="7">NIES-2863</strain>
    </source>
</reference>
<feature type="region of interest" description="Disordered" evidence="4">
    <location>
        <begin position="188"/>
        <end position="259"/>
    </location>
</feature>
<feature type="repeat" description="ANK" evidence="3">
    <location>
        <begin position="318"/>
        <end position="350"/>
    </location>
</feature>
<comment type="caution">
    <text evidence="6">The sequence shown here is derived from an EMBL/GenBank/DDBJ whole genome shotgun (WGS) entry which is preliminary data.</text>
</comment>
<keyword evidence="2 3" id="KW-0040">ANK repeat</keyword>
<dbReference type="PROSITE" id="PS50088">
    <property type="entry name" value="ANK_REPEAT"/>
    <property type="match status" value="4"/>
</dbReference>
<feature type="repeat" description="ANK" evidence="3">
    <location>
        <begin position="128"/>
        <end position="160"/>
    </location>
</feature>
<dbReference type="PROSITE" id="PS50297">
    <property type="entry name" value="ANK_REP_REGION"/>
    <property type="match status" value="4"/>
</dbReference>
<dbReference type="SUPFAM" id="SSF48403">
    <property type="entry name" value="Ankyrin repeat"/>
    <property type="match status" value="1"/>
</dbReference>
<keyword evidence="1" id="KW-0677">Repeat</keyword>
<dbReference type="PROSITE" id="PS51698">
    <property type="entry name" value="U_BOX"/>
    <property type="match status" value="1"/>
</dbReference>
<proteinExistence type="predicted"/>
<evidence type="ECO:0000313" key="7">
    <source>
        <dbReference type="Proteomes" id="UP000075714"/>
    </source>
</evidence>
<accession>A0A150GRD4</accession>
<gene>
    <name evidence="6" type="ORF">GPECTOR_10g988</name>
</gene>
<dbReference type="InterPro" id="IPR002110">
    <property type="entry name" value="Ankyrin_rpt"/>
</dbReference>
<feature type="domain" description="U-box" evidence="5">
    <location>
        <begin position="417"/>
        <end position="491"/>
    </location>
</feature>
<feature type="compositionally biased region" description="Gly residues" evidence="4">
    <location>
        <begin position="193"/>
        <end position="219"/>
    </location>
</feature>
<dbReference type="GO" id="GO:0004842">
    <property type="term" value="F:ubiquitin-protein transferase activity"/>
    <property type="evidence" value="ECO:0007669"/>
    <property type="project" value="InterPro"/>
</dbReference>
<dbReference type="OrthoDB" id="10064100at2759"/>
<dbReference type="InterPro" id="IPR003613">
    <property type="entry name" value="Ubox_domain"/>
</dbReference>
<protein>
    <recommendedName>
        <fullName evidence="5">U-box domain-containing protein</fullName>
    </recommendedName>
</protein>
<evidence type="ECO:0000259" key="5">
    <source>
        <dbReference type="PROSITE" id="PS51698"/>
    </source>
</evidence>
<dbReference type="InterPro" id="IPR013083">
    <property type="entry name" value="Znf_RING/FYVE/PHD"/>
</dbReference>
<evidence type="ECO:0000256" key="4">
    <source>
        <dbReference type="SAM" id="MobiDB-lite"/>
    </source>
</evidence>
<dbReference type="PANTHER" id="PTHR24173">
    <property type="entry name" value="ANKYRIN REPEAT CONTAINING"/>
    <property type="match status" value="1"/>
</dbReference>
<sequence>MLAVCKAALSGLSGPSAGGSRGGGPPSPSDKQAEAFARAITEARPDVVSAYVSDSRPLLVCALKCHPARSTAWHLAASVRVGGSGPDFGSQVEHGPGSEMLELLLRLYRQYELPAEGLPDLLNAPNKRGQTCLHVAAERANAGAVRFLLAHGGELLRPDKAGRTAMHVAAHAGAVDVARLLLATAEAEDARSSGGGGSGGGEGGGGESGGVGVSGGTGGTERERTSGEAGSPGGGSGGGAAPAPGTPQPGGAGAGQQQLGTTTAWRLACAPDSSGLTPLHFAAASNSLPLVRLLLAAGASVMAQAAADNLEASMPCNAGWTALHVAAMRGHYEVAAAVLRHHASLPSEQQVADWRPGRNCRSSDPRALGDRRGTTAAALALARSFADLAALLDPAVPLANALGMGEAGFGADGREVKPPAMFVCPITQEVMREPVVASDGFTYERAAIAKWMAAGKLTSPMTNLPFTARALYPNNVLMSAIKEWRQEHQLPDPSVRRPARRLGASGLVVDVNNAVGGGSVGAGDPFLSHLRLHGL</sequence>
<organism evidence="6 7">
    <name type="scientific">Gonium pectorale</name>
    <name type="common">Green alga</name>
    <dbReference type="NCBI Taxonomy" id="33097"/>
    <lineage>
        <taxon>Eukaryota</taxon>
        <taxon>Viridiplantae</taxon>
        <taxon>Chlorophyta</taxon>
        <taxon>core chlorophytes</taxon>
        <taxon>Chlorophyceae</taxon>
        <taxon>CS clade</taxon>
        <taxon>Chlamydomonadales</taxon>
        <taxon>Volvocaceae</taxon>
        <taxon>Gonium</taxon>
    </lineage>
</organism>
<feature type="repeat" description="ANK" evidence="3">
    <location>
        <begin position="161"/>
        <end position="193"/>
    </location>
</feature>
<feature type="compositionally biased region" description="Basic and acidic residues" evidence="4">
    <location>
        <begin position="361"/>
        <end position="370"/>
    </location>
</feature>
<dbReference type="STRING" id="33097.A0A150GRD4"/>
<dbReference type="Gene3D" id="1.25.40.20">
    <property type="entry name" value="Ankyrin repeat-containing domain"/>
    <property type="match status" value="2"/>
</dbReference>
<dbReference type="InterPro" id="IPR036770">
    <property type="entry name" value="Ankyrin_rpt-contain_sf"/>
</dbReference>
<feature type="compositionally biased region" description="Gly residues" evidence="4">
    <location>
        <begin position="230"/>
        <end position="240"/>
    </location>
</feature>
<dbReference type="Pfam" id="PF04564">
    <property type="entry name" value="U-box"/>
    <property type="match status" value="1"/>
</dbReference>
<keyword evidence="7" id="KW-1185">Reference proteome</keyword>
<evidence type="ECO:0000256" key="1">
    <source>
        <dbReference type="ARBA" id="ARBA00022737"/>
    </source>
</evidence>
<dbReference type="Proteomes" id="UP000075714">
    <property type="component" value="Unassembled WGS sequence"/>
</dbReference>
<evidence type="ECO:0000256" key="2">
    <source>
        <dbReference type="ARBA" id="ARBA00023043"/>
    </source>
</evidence>
<feature type="region of interest" description="Disordered" evidence="4">
    <location>
        <begin position="347"/>
        <end position="370"/>
    </location>
</feature>
<dbReference type="AlphaFoldDB" id="A0A150GRD4"/>
<dbReference type="GO" id="GO:0016567">
    <property type="term" value="P:protein ubiquitination"/>
    <property type="evidence" value="ECO:0007669"/>
    <property type="project" value="UniProtKB-UniPathway"/>
</dbReference>
<dbReference type="EMBL" id="LSYV01000011">
    <property type="protein sequence ID" value="KXZ52354.1"/>
    <property type="molecule type" value="Genomic_DNA"/>
</dbReference>
<feature type="repeat" description="ANK" evidence="3">
    <location>
        <begin position="274"/>
        <end position="306"/>
    </location>
</feature>
<dbReference type="UniPathway" id="UPA00143"/>
<dbReference type="SMART" id="SM00504">
    <property type="entry name" value="Ubox"/>
    <property type="match status" value="1"/>
</dbReference>
<dbReference type="Pfam" id="PF12796">
    <property type="entry name" value="Ank_2"/>
    <property type="match status" value="2"/>
</dbReference>
<dbReference type="SUPFAM" id="SSF57850">
    <property type="entry name" value="RING/U-box"/>
    <property type="match status" value="1"/>
</dbReference>
<dbReference type="PRINTS" id="PR01415">
    <property type="entry name" value="ANKYRIN"/>
</dbReference>
<name>A0A150GRD4_GONPE</name>
<evidence type="ECO:0000256" key="3">
    <source>
        <dbReference type="PROSITE-ProRule" id="PRU00023"/>
    </source>
</evidence>